<protein>
    <submittedName>
        <fullName evidence="7">Uncharacterized protein</fullName>
    </submittedName>
</protein>
<comment type="caution">
    <text evidence="7">The sequence shown here is derived from an EMBL/GenBank/DDBJ whole genome shotgun (WGS) entry which is preliminary data.</text>
</comment>
<sequence length="137" mass="15723">MCLFSRAVSSDDESKRQPSPPFVIEEYKIQLITEWQEWGPCSVCGQEGERRRVGICFIRKLKDDEEVLNFPYLNNILDFSPSGIPCRSELLKAFQMGVLGLRPDEVERSTCLEPCRSKQCNVSVYLSVVESEKLKEI</sequence>
<dbReference type="GO" id="GO:0016020">
    <property type="term" value="C:membrane"/>
    <property type="evidence" value="ECO:0007669"/>
    <property type="project" value="UniProtKB-SubCell"/>
</dbReference>
<keyword evidence="3" id="KW-0732">Signal</keyword>
<dbReference type="AlphaFoldDB" id="A0AAE0T6F8"/>
<keyword evidence="6" id="KW-0325">Glycoprotein</keyword>
<evidence type="ECO:0000256" key="5">
    <source>
        <dbReference type="ARBA" id="ARBA00023136"/>
    </source>
</evidence>
<evidence type="ECO:0000256" key="6">
    <source>
        <dbReference type="ARBA" id="ARBA00023180"/>
    </source>
</evidence>
<dbReference type="PANTHER" id="PTHR32178:SF6">
    <property type="entry name" value="IG-LIKE DOMAIN-CONTAINING PROTEIN"/>
    <property type="match status" value="1"/>
</dbReference>
<evidence type="ECO:0000313" key="8">
    <source>
        <dbReference type="Proteomes" id="UP001195483"/>
    </source>
</evidence>
<dbReference type="SUPFAM" id="SSF82895">
    <property type="entry name" value="TSP-1 type 1 repeat"/>
    <property type="match status" value="1"/>
</dbReference>
<dbReference type="Proteomes" id="UP001195483">
    <property type="component" value="Unassembled WGS sequence"/>
</dbReference>
<keyword evidence="5" id="KW-0472">Membrane</keyword>
<dbReference type="EMBL" id="JAEAOA010001738">
    <property type="protein sequence ID" value="KAK3604627.1"/>
    <property type="molecule type" value="Genomic_DNA"/>
</dbReference>
<evidence type="ECO:0000256" key="2">
    <source>
        <dbReference type="ARBA" id="ARBA00022692"/>
    </source>
</evidence>
<reference evidence="7" key="2">
    <citation type="journal article" date="2021" name="Genome Biol. Evol.">
        <title>Developing a high-quality reference genome for a parasitic bivalve with doubly uniparental inheritance (Bivalvia: Unionida).</title>
        <authorList>
            <person name="Smith C.H."/>
        </authorList>
    </citation>
    <scope>NUCLEOTIDE SEQUENCE</scope>
    <source>
        <strain evidence="7">CHS0354</strain>
        <tissue evidence="7">Mantle</tissue>
    </source>
</reference>
<comment type="subcellular location">
    <subcellularLocation>
        <location evidence="1">Membrane</location>
        <topology evidence="1">Single-pass type I membrane protein</topology>
    </subcellularLocation>
</comment>
<name>A0AAE0T6F8_9BIVA</name>
<organism evidence="7 8">
    <name type="scientific">Potamilus streckersoni</name>
    <dbReference type="NCBI Taxonomy" id="2493646"/>
    <lineage>
        <taxon>Eukaryota</taxon>
        <taxon>Metazoa</taxon>
        <taxon>Spiralia</taxon>
        <taxon>Lophotrochozoa</taxon>
        <taxon>Mollusca</taxon>
        <taxon>Bivalvia</taxon>
        <taxon>Autobranchia</taxon>
        <taxon>Heteroconchia</taxon>
        <taxon>Palaeoheterodonta</taxon>
        <taxon>Unionida</taxon>
        <taxon>Unionoidea</taxon>
        <taxon>Unionidae</taxon>
        <taxon>Ambleminae</taxon>
        <taxon>Lampsilini</taxon>
        <taxon>Potamilus</taxon>
    </lineage>
</organism>
<accession>A0AAE0T6F8</accession>
<evidence type="ECO:0000256" key="4">
    <source>
        <dbReference type="ARBA" id="ARBA00022989"/>
    </source>
</evidence>
<reference evidence="7" key="1">
    <citation type="journal article" date="2021" name="Genome Biol. Evol.">
        <title>A High-Quality Reference Genome for a Parasitic Bivalve with Doubly Uniparental Inheritance (Bivalvia: Unionida).</title>
        <authorList>
            <person name="Smith C.H."/>
        </authorList>
    </citation>
    <scope>NUCLEOTIDE SEQUENCE</scope>
    <source>
        <strain evidence="7">CHS0354</strain>
    </source>
</reference>
<evidence type="ECO:0000256" key="1">
    <source>
        <dbReference type="ARBA" id="ARBA00004479"/>
    </source>
</evidence>
<dbReference type="PANTHER" id="PTHR32178">
    <property type="entry name" value="FAM187"/>
    <property type="match status" value="1"/>
</dbReference>
<keyword evidence="8" id="KW-1185">Reference proteome</keyword>
<keyword evidence="2" id="KW-0812">Transmembrane</keyword>
<keyword evidence="4" id="KW-1133">Transmembrane helix</keyword>
<proteinExistence type="predicted"/>
<reference evidence="7" key="3">
    <citation type="submission" date="2023-05" db="EMBL/GenBank/DDBJ databases">
        <authorList>
            <person name="Smith C.H."/>
        </authorList>
    </citation>
    <scope>NUCLEOTIDE SEQUENCE</scope>
    <source>
        <strain evidence="7">CHS0354</strain>
        <tissue evidence="7">Mantle</tissue>
    </source>
</reference>
<dbReference type="InterPro" id="IPR036383">
    <property type="entry name" value="TSP1_rpt_sf"/>
</dbReference>
<gene>
    <name evidence="7" type="ORF">CHS0354_028986</name>
</gene>
<evidence type="ECO:0000313" key="7">
    <source>
        <dbReference type="EMBL" id="KAK3604627.1"/>
    </source>
</evidence>
<dbReference type="InterPro" id="IPR039311">
    <property type="entry name" value="FAM187A/B"/>
</dbReference>
<evidence type="ECO:0000256" key="3">
    <source>
        <dbReference type="ARBA" id="ARBA00022729"/>
    </source>
</evidence>